<dbReference type="InterPro" id="IPR027417">
    <property type="entry name" value="P-loop_NTPase"/>
</dbReference>
<evidence type="ECO:0000256" key="4">
    <source>
        <dbReference type="ARBA" id="ARBA00022692"/>
    </source>
</evidence>
<dbReference type="EMBL" id="MUJZ01003489">
    <property type="protein sequence ID" value="OTF83485.1"/>
    <property type="molecule type" value="Genomic_DNA"/>
</dbReference>
<evidence type="ECO:0000256" key="1">
    <source>
        <dbReference type="ARBA" id="ARBA00004141"/>
    </source>
</evidence>
<comment type="similarity">
    <text evidence="2">Belongs to the ABC transporter superfamily. ABCG family. Eye pigment precursor importer (TC 3.A.1.204) subfamily.</text>
</comment>
<feature type="non-terminal residue" evidence="8">
    <location>
        <position position="91"/>
    </location>
</feature>
<dbReference type="GO" id="GO:0016887">
    <property type="term" value="F:ATP hydrolysis activity"/>
    <property type="evidence" value="ECO:0007669"/>
    <property type="project" value="InterPro"/>
</dbReference>
<keyword evidence="5" id="KW-1133">Transmembrane helix</keyword>
<dbReference type="Pfam" id="PF00005">
    <property type="entry name" value="ABC_tran"/>
    <property type="match status" value="1"/>
</dbReference>
<comment type="subcellular location">
    <subcellularLocation>
        <location evidence="1">Membrane</location>
        <topology evidence="1">Multi-pass membrane protein</topology>
    </subcellularLocation>
</comment>
<dbReference type="InterPro" id="IPR050352">
    <property type="entry name" value="ABCG_transporters"/>
</dbReference>
<protein>
    <recommendedName>
        <fullName evidence="7">ABC transporter domain-containing protein</fullName>
    </recommendedName>
</protein>
<organism evidence="8 9">
    <name type="scientific">Euroglyphus maynei</name>
    <name type="common">Mayne's house dust mite</name>
    <dbReference type="NCBI Taxonomy" id="6958"/>
    <lineage>
        <taxon>Eukaryota</taxon>
        <taxon>Metazoa</taxon>
        <taxon>Ecdysozoa</taxon>
        <taxon>Arthropoda</taxon>
        <taxon>Chelicerata</taxon>
        <taxon>Arachnida</taxon>
        <taxon>Acari</taxon>
        <taxon>Acariformes</taxon>
        <taxon>Sarcoptiformes</taxon>
        <taxon>Astigmata</taxon>
        <taxon>Psoroptidia</taxon>
        <taxon>Analgoidea</taxon>
        <taxon>Pyroglyphidae</taxon>
        <taxon>Pyroglyphinae</taxon>
        <taxon>Euroglyphus</taxon>
    </lineage>
</organism>
<evidence type="ECO:0000259" key="7">
    <source>
        <dbReference type="Pfam" id="PF00005"/>
    </source>
</evidence>
<dbReference type="GO" id="GO:0005524">
    <property type="term" value="F:ATP binding"/>
    <property type="evidence" value="ECO:0007669"/>
    <property type="project" value="InterPro"/>
</dbReference>
<evidence type="ECO:0000256" key="2">
    <source>
        <dbReference type="ARBA" id="ARBA00005814"/>
    </source>
</evidence>
<evidence type="ECO:0000313" key="8">
    <source>
        <dbReference type="EMBL" id="OTF83485.1"/>
    </source>
</evidence>
<reference evidence="8 9" key="1">
    <citation type="submission" date="2017-03" db="EMBL/GenBank/DDBJ databases">
        <title>Genome Survey of Euroglyphus maynei.</title>
        <authorList>
            <person name="Arlian L.G."/>
            <person name="Morgan M.S."/>
            <person name="Rider S.D."/>
        </authorList>
    </citation>
    <scope>NUCLEOTIDE SEQUENCE [LARGE SCALE GENOMIC DNA]</scope>
    <source>
        <strain evidence="8">Arlian Lab</strain>
        <tissue evidence="8">Whole body</tissue>
    </source>
</reference>
<evidence type="ECO:0000313" key="9">
    <source>
        <dbReference type="Proteomes" id="UP000194236"/>
    </source>
</evidence>
<accession>A0A1Y3BWI3</accession>
<name>A0A1Y3BWI3_EURMA</name>
<dbReference type="AlphaFoldDB" id="A0A1Y3BWI3"/>
<dbReference type="OrthoDB" id="66620at2759"/>
<evidence type="ECO:0000256" key="3">
    <source>
        <dbReference type="ARBA" id="ARBA00022448"/>
    </source>
</evidence>
<dbReference type="GO" id="GO:0042626">
    <property type="term" value="F:ATPase-coupled transmembrane transporter activity"/>
    <property type="evidence" value="ECO:0007669"/>
    <property type="project" value="TreeGrafter"/>
</dbReference>
<keyword evidence="6" id="KW-0472">Membrane</keyword>
<proteinExistence type="inferred from homology"/>
<sequence length="91" mass="10079">MNIEISSENTEKPSTSLNTGSFEIIWRNVIYFPPKVRAVKNEQSSEKVQTLKKQQASRRAILNNISGMFRSGQMTGIMGPSGCGKTVLLNC</sequence>
<gene>
    <name evidence="8" type="ORF">BLA29_014997</name>
</gene>
<dbReference type="InterPro" id="IPR003439">
    <property type="entry name" value="ABC_transporter-like_ATP-bd"/>
</dbReference>
<keyword evidence="3" id="KW-0813">Transport</keyword>
<keyword evidence="9" id="KW-1185">Reference proteome</keyword>
<dbReference type="PANTHER" id="PTHR48041:SF91">
    <property type="entry name" value="ABC TRANSPORTER G FAMILY MEMBER 28"/>
    <property type="match status" value="1"/>
</dbReference>
<dbReference type="Proteomes" id="UP000194236">
    <property type="component" value="Unassembled WGS sequence"/>
</dbReference>
<keyword evidence="4" id="KW-0812">Transmembrane</keyword>
<evidence type="ECO:0000256" key="5">
    <source>
        <dbReference type="ARBA" id="ARBA00022989"/>
    </source>
</evidence>
<dbReference type="SUPFAM" id="SSF52540">
    <property type="entry name" value="P-loop containing nucleoside triphosphate hydrolases"/>
    <property type="match status" value="1"/>
</dbReference>
<dbReference type="Gene3D" id="3.40.50.300">
    <property type="entry name" value="P-loop containing nucleotide triphosphate hydrolases"/>
    <property type="match status" value="1"/>
</dbReference>
<evidence type="ECO:0000256" key="6">
    <source>
        <dbReference type="ARBA" id="ARBA00023136"/>
    </source>
</evidence>
<comment type="caution">
    <text evidence="8">The sequence shown here is derived from an EMBL/GenBank/DDBJ whole genome shotgun (WGS) entry which is preliminary data.</text>
</comment>
<dbReference type="GO" id="GO:0016020">
    <property type="term" value="C:membrane"/>
    <property type="evidence" value="ECO:0007669"/>
    <property type="project" value="UniProtKB-SubCell"/>
</dbReference>
<dbReference type="PANTHER" id="PTHR48041">
    <property type="entry name" value="ABC TRANSPORTER G FAMILY MEMBER 28"/>
    <property type="match status" value="1"/>
</dbReference>
<feature type="domain" description="ABC transporter" evidence="7">
    <location>
        <begin position="62"/>
        <end position="91"/>
    </location>
</feature>